<proteinExistence type="inferred from homology"/>
<dbReference type="PANTHER" id="PTHR13678">
    <property type="entry name" value="VACUOLAR PROTEIN SORTING-ASSOCIATED PROTEIN 37"/>
    <property type="match status" value="1"/>
</dbReference>
<dbReference type="Proteomes" id="UP000824469">
    <property type="component" value="Unassembled WGS sequence"/>
</dbReference>
<keyword evidence="4" id="KW-0967">Endosome</keyword>
<feature type="compositionally biased region" description="Low complexity" evidence="8">
    <location>
        <begin position="21"/>
        <end position="42"/>
    </location>
</feature>
<dbReference type="SUPFAM" id="SSF140111">
    <property type="entry name" value="Endosomal sorting complex assembly domain"/>
    <property type="match status" value="1"/>
</dbReference>
<reference evidence="10 11" key="1">
    <citation type="journal article" date="2021" name="Nat. Plants">
        <title>The Taxus genome provides insights into paclitaxel biosynthesis.</title>
        <authorList>
            <person name="Xiong X."/>
            <person name="Gou J."/>
            <person name="Liao Q."/>
            <person name="Li Y."/>
            <person name="Zhou Q."/>
            <person name="Bi G."/>
            <person name="Li C."/>
            <person name="Du R."/>
            <person name="Wang X."/>
            <person name="Sun T."/>
            <person name="Guo L."/>
            <person name="Liang H."/>
            <person name="Lu P."/>
            <person name="Wu Y."/>
            <person name="Zhang Z."/>
            <person name="Ro D.K."/>
            <person name="Shang Y."/>
            <person name="Huang S."/>
            <person name="Yan J."/>
        </authorList>
    </citation>
    <scope>NUCLEOTIDE SEQUENCE [LARGE SCALE GENOMIC DNA]</scope>
    <source>
        <strain evidence="10">Ta-2019</strain>
    </source>
</reference>
<evidence type="ECO:0000313" key="11">
    <source>
        <dbReference type="Proteomes" id="UP000824469"/>
    </source>
</evidence>
<comment type="subcellular location">
    <subcellularLocation>
        <location evidence="1">Endosome</location>
    </subcellularLocation>
</comment>
<feature type="coiled-coil region" evidence="7">
    <location>
        <begin position="111"/>
        <end position="145"/>
    </location>
</feature>
<evidence type="ECO:0000256" key="1">
    <source>
        <dbReference type="ARBA" id="ARBA00004177"/>
    </source>
</evidence>
<dbReference type="PROSITE" id="PS51314">
    <property type="entry name" value="VPS37_C"/>
    <property type="match status" value="1"/>
</dbReference>
<dbReference type="EMBL" id="JAHRHJ020000002">
    <property type="protein sequence ID" value="KAH9327711.1"/>
    <property type="molecule type" value="Genomic_DNA"/>
</dbReference>
<protein>
    <recommendedName>
        <fullName evidence="9">VPS37 C-terminal domain-containing protein</fullName>
    </recommendedName>
</protein>
<keyword evidence="3 6" id="KW-0813">Transport</keyword>
<evidence type="ECO:0000313" key="10">
    <source>
        <dbReference type="EMBL" id="KAH9327711.1"/>
    </source>
</evidence>
<name>A0AA38LL20_TAXCH</name>
<dbReference type="GO" id="GO:0000813">
    <property type="term" value="C:ESCRT I complex"/>
    <property type="evidence" value="ECO:0007669"/>
    <property type="project" value="UniProtKB-ARBA"/>
</dbReference>
<dbReference type="InterPro" id="IPR009851">
    <property type="entry name" value="Mod_r"/>
</dbReference>
<dbReference type="InterPro" id="IPR037202">
    <property type="entry name" value="ESCRT_assembly_dom"/>
</dbReference>
<dbReference type="GO" id="GO:0006623">
    <property type="term" value="P:protein targeting to vacuole"/>
    <property type="evidence" value="ECO:0007669"/>
    <property type="project" value="TreeGrafter"/>
</dbReference>
<keyword evidence="11" id="KW-1185">Reference proteome</keyword>
<dbReference type="PANTHER" id="PTHR13678:SF2">
    <property type="entry name" value="VACUOLAR PROTEIN SORTING-ASSOCIATED PROTEIN 37A"/>
    <property type="match status" value="1"/>
</dbReference>
<evidence type="ECO:0000256" key="5">
    <source>
        <dbReference type="ARBA" id="ARBA00022927"/>
    </source>
</evidence>
<sequence length="239" mass="26612">GTQQQSPQQQAPNIPTQSWYPPSVLSPSTSSSRPSTPNNSSSAGQSPRPRPPTVGNNNVDSRPQSPSYSQPSPAAGASIIPLLRDKSVDELRKILTDKKAYNEVFHSIDQVRDQDALHDELQREATQLARKNLENESQIVELRNQCTIIRTTELAAAQEKFHELEKRVQESISFCAPGVLLERLRDAANAADEESENLHQQLLAGELELSDFIQKFKKIRLTYHRRTLLQLAGKASLSP</sequence>
<feature type="domain" description="VPS37 C-terminal" evidence="9">
    <location>
        <begin position="158"/>
        <end position="239"/>
    </location>
</feature>
<keyword evidence="5 6" id="KW-0653">Protein transport</keyword>
<dbReference type="Gene3D" id="1.10.287.660">
    <property type="entry name" value="Helix hairpin bin"/>
    <property type="match status" value="1"/>
</dbReference>
<evidence type="ECO:0000256" key="3">
    <source>
        <dbReference type="ARBA" id="ARBA00022448"/>
    </source>
</evidence>
<feature type="compositionally biased region" description="Polar residues" evidence="8">
    <location>
        <begin position="11"/>
        <end position="20"/>
    </location>
</feature>
<feature type="region of interest" description="Disordered" evidence="8">
    <location>
        <begin position="1"/>
        <end position="77"/>
    </location>
</feature>
<feature type="non-terminal residue" evidence="10">
    <location>
        <position position="1"/>
    </location>
</feature>
<dbReference type="AlphaFoldDB" id="A0AA38LL20"/>
<dbReference type="GO" id="GO:0043162">
    <property type="term" value="P:ubiquitin-dependent protein catabolic process via the multivesicular body sorting pathway"/>
    <property type="evidence" value="ECO:0007669"/>
    <property type="project" value="TreeGrafter"/>
</dbReference>
<evidence type="ECO:0000256" key="2">
    <source>
        <dbReference type="ARBA" id="ARBA00007617"/>
    </source>
</evidence>
<feature type="compositionally biased region" description="Low complexity" evidence="8">
    <location>
        <begin position="1"/>
        <end position="10"/>
    </location>
</feature>
<evidence type="ECO:0000256" key="4">
    <source>
        <dbReference type="ARBA" id="ARBA00022753"/>
    </source>
</evidence>
<gene>
    <name evidence="10" type="ORF">KI387_007889</name>
</gene>
<evidence type="ECO:0000259" key="9">
    <source>
        <dbReference type="PROSITE" id="PS51314"/>
    </source>
</evidence>
<accession>A0AA38LL20</accession>
<dbReference type="OMA" id="YNEVFHS"/>
<feature type="compositionally biased region" description="Low complexity" evidence="8">
    <location>
        <begin position="61"/>
        <end position="77"/>
    </location>
</feature>
<keyword evidence="7" id="KW-0175">Coiled coil</keyword>
<feature type="non-terminal residue" evidence="10">
    <location>
        <position position="239"/>
    </location>
</feature>
<dbReference type="Pfam" id="PF07200">
    <property type="entry name" value="Mod_r"/>
    <property type="match status" value="1"/>
</dbReference>
<organism evidence="10 11">
    <name type="scientific">Taxus chinensis</name>
    <name type="common">Chinese yew</name>
    <name type="synonym">Taxus wallichiana var. chinensis</name>
    <dbReference type="NCBI Taxonomy" id="29808"/>
    <lineage>
        <taxon>Eukaryota</taxon>
        <taxon>Viridiplantae</taxon>
        <taxon>Streptophyta</taxon>
        <taxon>Embryophyta</taxon>
        <taxon>Tracheophyta</taxon>
        <taxon>Spermatophyta</taxon>
        <taxon>Pinopsida</taxon>
        <taxon>Pinidae</taxon>
        <taxon>Conifers II</taxon>
        <taxon>Cupressales</taxon>
        <taxon>Taxaceae</taxon>
        <taxon>Taxus</taxon>
    </lineage>
</organism>
<evidence type="ECO:0000256" key="7">
    <source>
        <dbReference type="SAM" id="Coils"/>
    </source>
</evidence>
<dbReference type="GO" id="GO:0006612">
    <property type="term" value="P:protein targeting to membrane"/>
    <property type="evidence" value="ECO:0007669"/>
    <property type="project" value="TreeGrafter"/>
</dbReference>
<evidence type="ECO:0000256" key="8">
    <source>
        <dbReference type="SAM" id="MobiDB-lite"/>
    </source>
</evidence>
<dbReference type="InterPro" id="IPR029012">
    <property type="entry name" value="Helix_hairpin_bin_sf"/>
</dbReference>
<evidence type="ECO:0000256" key="6">
    <source>
        <dbReference type="PROSITE-ProRule" id="PRU00646"/>
    </source>
</evidence>
<comment type="caution">
    <text evidence="10">The sequence shown here is derived from an EMBL/GenBank/DDBJ whole genome shotgun (WGS) entry which is preliminary data.</text>
</comment>
<comment type="similarity">
    <text evidence="2">Belongs to the VPS37 family.</text>
</comment>